<evidence type="ECO:0008006" key="4">
    <source>
        <dbReference type="Google" id="ProtNLM"/>
    </source>
</evidence>
<accession>A0ABQ7CJV7</accession>
<comment type="caution">
    <text evidence="2">The sequence shown here is derived from an EMBL/GenBank/DDBJ whole genome shotgun (WGS) entry which is preliminary data.</text>
</comment>
<feature type="compositionally biased region" description="Basic and acidic residues" evidence="1">
    <location>
        <begin position="75"/>
        <end position="84"/>
    </location>
</feature>
<feature type="region of interest" description="Disordered" evidence="1">
    <location>
        <begin position="30"/>
        <end position="84"/>
    </location>
</feature>
<dbReference type="Proteomes" id="UP000266723">
    <property type="component" value="Unassembled WGS sequence"/>
</dbReference>
<protein>
    <recommendedName>
        <fullName evidence="4">DET1- and DDB1-associated protein 1</fullName>
    </recommendedName>
</protein>
<evidence type="ECO:0000313" key="2">
    <source>
        <dbReference type="EMBL" id="KAF3552501.1"/>
    </source>
</evidence>
<keyword evidence="3" id="KW-1185">Reference proteome</keyword>
<organism evidence="2 3">
    <name type="scientific">Brassica cretica</name>
    <name type="common">Mustard</name>
    <dbReference type="NCBI Taxonomy" id="69181"/>
    <lineage>
        <taxon>Eukaryota</taxon>
        <taxon>Viridiplantae</taxon>
        <taxon>Streptophyta</taxon>
        <taxon>Embryophyta</taxon>
        <taxon>Tracheophyta</taxon>
        <taxon>Spermatophyta</taxon>
        <taxon>Magnoliopsida</taxon>
        <taxon>eudicotyledons</taxon>
        <taxon>Gunneridae</taxon>
        <taxon>Pentapetalae</taxon>
        <taxon>rosids</taxon>
        <taxon>malvids</taxon>
        <taxon>Brassicales</taxon>
        <taxon>Brassicaceae</taxon>
        <taxon>Brassiceae</taxon>
        <taxon>Brassica</taxon>
    </lineage>
</organism>
<sequence>MLRMDSWPKFYPDSSTRVLHPGYDARPTLLAHTSGVSNPGASPRVSSVDLSSPHTSGVSTPGGPTRVSSVVDQSRSAERVGEPG</sequence>
<feature type="compositionally biased region" description="Polar residues" evidence="1">
    <location>
        <begin position="34"/>
        <end position="59"/>
    </location>
</feature>
<reference evidence="2 3" key="1">
    <citation type="journal article" date="2020" name="BMC Genomics">
        <title>Intraspecific diversification of the crop wild relative Brassica cretica Lam. using demographic model selection.</title>
        <authorList>
            <person name="Kioukis A."/>
            <person name="Michalopoulou V.A."/>
            <person name="Briers L."/>
            <person name="Pirintsos S."/>
            <person name="Studholme D.J."/>
            <person name="Pavlidis P."/>
            <person name="Sarris P.F."/>
        </authorList>
    </citation>
    <scope>NUCLEOTIDE SEQUENCE [LARGE SCALE GENOMIC DNA]</scope>
    <source>
        <strain evidence="3">cv. PFS-1207/04</strain>
    </source>
</reference>
<name>A0ABQ7CJV7_BRACR</name>
<evidence type="ECO:0000256" key="1">
    <source>
        <dbReference type="SAM" id="MobiDB-lite"/>
    </source>
</evidence>
<evidence type="ECO:0000313" key="3">
    <source>
        <dbReference type="Proteomes" id="UP000266723"/>
    </source>
</evidence>
<proteinExistence type="predicted"/>
<dbReference type="EMBL" id="QGKV02000832">
    <property type="protein sequence ID" value="KAF3552501.1"/>
    <property type="molecule type" value="Genomic_DNA"/>
</dbReference>
<gene>
    <name evidence="2" type="ORF">DY000_02004139</name>
</gene>